<dbReference type="PANTHER" id="PTHR34986:SF1">
    <property type="entry name" value="PROTEIN YIAL"/>
    <property type="match status" value="1"/>
</dbReference>
<proteinExistence type="predicted"/>
<dbReference type="Pfam" id="PF04074">
    <property type="entry name" value="DUF386"/>
    <property type="match status" value="1"/>
</dbReference>
<name>E1R642_SEDSS</name>
<dbReference type="RefSeq" id="WP_013254271.1">
    <property type="nucleotide sequence ID" value="NC_014364.1"/>
</dbReference>
<reference evidence="1 2" key="1">
    <citation type="journal article" date="2010" name="Stand. Genomic Sci.">
        <title>Complete genome sequence of Spirochaeta smaragdinae type strain (SEBR 4228).</title>
        <authorList>
            <person name="Mavromatis K."/>
            <person name="Yasawong M."/>
            <person name="Chertkov O."/>
            <person name="Lapidus A."/>
            <person name="Lucas S."/>
            <person name="Nolan M."/>
            <person name="Del Rio T.G."/>
            <person name="Tice H."/>
            <person name="Cheng J.F."/>
            <person name="Pitluck S."/>
            <person name="Liolios K."/>
            <person name="Ivanova N."/>
            <person name="Tapia R."/>
            <person name="Han C."/>
            <person name="Bruce D."/>
            <person name="Goodwin L."/>
            <person name="Pati A."/>
            <person name="Chen A."/>
            <person name="Palaniappan K."/>
            <person name="Land M."/>
            <person name="Hauser L."/>
            <person name="Chang Y.J."/>
            <person name="Jeffries C.D."/>
            <person name="Detter J.C."/>
            <person name="Rohde M."/>
            <person name="Brambilla E."/>
            <person name="Spring S."/>
            <person name="Goker M."/>
            <person name="Sikorski J."/>
            <person name="Woyke T."/>
            <person name="Bristow J."/>
            <person name="Eisen J.A."/>
            <person name="Markowitz V."/>
            <person name="Hugenholtz P."/>
            <person name="Klenk H.P."/>
            <person name="Kyrpides N.C."/>
        </authorList>
    </citation>
    <scope>NUCLEOTIDE SEQUENCE [LARGE SCALE GENOMIC DNA]</scope>
    <source>
        <strain evidence="2">DSM 11293 / JCM 15392 / SEBR 4228</strain>
    </source>
</reference>
<dbReference type="NCBIfam" id="TIGR00022">
    <property type="entry name" value="YhcH/YjgK/YiaL family protein"/>
    <property type="match status" value="1"/>
</dbReference>
<dbReference type="InterPro" id="IPR037012">
    <property type="entry name" value="NanQ/TabA/YiaL_sf"/>
</dbReference>
<evidence type="ECO:0000313" key="2">
    <source>
        <dbReference type="Proteomes" id="UP000002318"/>
    </source>
</evidence>
<dbReference type="InterPro" id="IPR004375">
    <property type="entry name" value="NanQ/TabA/YiaL"/>
</dbReference>
<accession>E1R642</accession>
<dbReference type="AlphaFoldDB" id="E1R642"/>
<dbReference type="OrthoDB" id="9792756at2"/>
<evidence type="ECO:0008006" key="3">
    <source>
        <dbReference type="Google" id="ProtNLM"/>
    </source>
</evidence>
<dbReference type="STRING" id="573413.Spirs_1680"/>
<dbReference type="Gene3D" id="2.60.120.370">
    <property type="entry name" value="YhcH/YjgK/YiaL"/>
    <property type="match status" value="1"/>
</dbReference>
<dbReference type="HOGENOM" id="CLU_107139_2_0_12"/>
<dbReference type="PANTHER" id="PTHR34986">
    <property type="entry name" value="EVOLVED BETA-GALACTOSIDASE SUBUNIT BETA"/>
    <property type="match status" value="1"/>
</dbReference>
<organism evidence="1 2">
    <name type="scientific">Sediminispirochaeta smaragdinae (strain DSM 11293 / JCM 15392 / SEBR 4228)</name>
    <name type="common">Spirochaeta smaragdinae</name>
    <dbReference type="NCBI Taxonomy" id="573413"/>
    <lineage>
        <taxon>Bacteria</taxon>
        <taxon>Pseudomonadati</taxon>
        <taxon>Spirochaetota</taxon>
        <taxon>Spirochaetia</taxon>
        <taxon>Spirochaetales</taxon>
        <taxon>Spirochaetaceae</taxon>
        <taxon>Sediminispirochaeta</taxon>
    </lineage>
</organism>
<sequence>MIIDTLRNAHVYYGCHKRFEEAFSFLSKVSSFDELPSGRIDIDGDRLYAFTLDGEGKGSDAAVLETHRRYIDIQYTVSGEDLMGWNPLSPGTIGDGYDPDKDIEFYSKLPVPHWFPAPAGAFFLFFPSDMHAPLGATGHMRKIIVKVATSD</sequence>
<dbReference type="EMBL" id="CP002116">
    <property type="protein sequence ID" value="ADK80807.1"/>
    <property type="molecule type" value="Genomic_DNA"/>
</dbReference>
<protein>
    <recommendedName>
        <fullName evidence="3">YhcH/YjgK/YiaL family protein</fullName>
    </recommendedName>
</protein>
<dbReference type="Proteomes" id="UP000002318">
    <property type="component" value="Chromosome"/>
</dbReference>
<dbReference type="SUPFAM" id="SSF51197">
    <property type="entry name" value="Clavaminate synthase-like"/>
    <property type="match status" value="1"/>
</dbReference>
<dbReference type="KEGG" id="ssm:Spirs_1680"/>
<dbReference type="eggNOG" id="COG2731">
    <property type="taxonomic scope" value="Bacteria"/>
</dbReference>
<gene>
    <name evidence="1" type="ordered locus">Spirs_1680</name>
</gene>
<keyword evidence="2" id="KW-1185">Reference proteome</keyword>
<dbReference type="GO" id="GO:0005829">
    <property type="term" value="C:cytosol"/>
    <property type="evidence" value="ECO:0007669"/>
    <property type="project" value="TreeGrafter"/>
</dbReference>
<evidence type="ECO:0000313" key="1">
    <source>
        <dbReference type="EMBL" id="ADK80807.1"/>
    </source>
</evidence>